<evidence type="ECO:0000313" key="12">
    <source>
        <dbReference type="Proteomes" id="UP000295763"/>
    </source>
</evidence>
<evidence type="ECO:0000256" key="6">
    <source>
        <dbReference type="ARBA" id="ARBA00023186"/>
    </source>
</evidence>
<comment type="caution">
    <text evidence="11">The sequence shown here is derived from an EMBL/GenBank/DDBJ whole genome shotgun (WGS) entry which is preliminary data.</text>
</comment>
<dbReference type="SUPFAM" id="SSF48452">
    <property type="entry name" value="TPR-like"/>
    <property type="match status" value="1"/>
</dbReference>
<dbReference type="RefSeq" id="WP_131977662.1">
    <property type="nucleotide sequence ID" value="NZ_SLYB01000019.1"/>
</dbReference>
<keyword evidence="12" id="KW-1185">Reference proteome</keyword>
<dbReference type="PANTHER" id="PTHR38035">
    <property type="entry name" value="UPF0070 PROTEIN YFGM"/>
    <property type="match status" value="1"/>
</dbReference>
<keyword evidence="3 9" id="KW-0812">Transmembrane</keyword>
<name>A0A4R2SWY8_9PAST</name>
<dbReference type="InterPro" id="IPR011990">
    <property type="entry name" value="TPR-like_helical_dom_sf"/>
</dbReference>
<dbReference type="Gene3D" id="1.25.40.10">
    <property type="entry name" value="Tetratricopeptide repeat domain"/>
    <property type="match status" value="1"/>
</dbReference>
<proteinExistence type="inferred from homology"/>
<dbReference type="InterPro" id="IPR018704">
    <property type="entry name" value="SecYEG/CpoB_TPR"/>
</dbReference>
<keyword evidence="2" id="KW-1003">Cell membrane</keyword>
<dbReference type="EMBL" id="SLYB01000019">
    <property type="protein sequence ID" value="TCP93411.1"/>
    <property type="molecule type" value="Genomic_DNA"/>
</dbReference>
<dbReference type="PANTHER" id="PTHR38035:SF1">
    <property type="entry name" value="ANCILLARY SECYEG TRANSLOCON SUBUNIT"/>
    <property type="match status" value="1"/>
</dbReference>
<evidence type="ECO:0000256" key="8">
    <source>
        <dbReference type="ARBA" id="ARBA00024235"/>
    </source>
</evidence>
<evidence type="ECO:0000256" key="2">
    <source>
        <dbReference type="ARBA" id="ARBA00022475"/>
    </source>
</evidence>
<evidence type="ECO:0000256" key="7">
    <source>
        <dbReference type="ARBA" id="ARBA00024197"/>
    </source>
</evidence>
<evidence type="ECO:0000256" key="1">
    <source>
        <dbReference type="ARBA" id="ARBA00004401"/>
    </source>
</evidence>
<feature type="domain" description="Ancillary SecYEG translocon subunit/Cell division coordinator CpoB TPR" evidence="10">
    <location>
        <begin position="15"/>
        <end position="202"/>
    </location>
</feature>
<sequence length="202" mass="22785">MAYTAEEEQEIEDIKSWWHENYKVIIAALVLGFGGAWGWHYWQGYQVTQTHKASSEYEQIVMIQDATQRDSRLAEFVKNNDKTTYAVFALLDQAKDAVATKDFATAENALKQATAQAQDDVLLSVSALRLASVQYQQKQYDAALDSLKLVKNSSWDNQKSILTGDIQFTKGDNAAAKASYEQALVKATPVEQQWLQLRLNNL</sequence>
<evidence type="ECO:0000256" key="5">
    <source>
        <dbReference type="ARBA" id="ARBA00023136"/>
    </source>
</evidence>
<keyword evidence="6" id="KW-0143">Chaperone</keyword>
<evidence type="ECO:0000256" key="3">
    <source>
        <dbReference type="ARBA" id="ARBA00022692"/>
    </source>
</evidence>
<protein>
    <recommendedName>
        <fullName evidence="8">Ancillary SecYEG translocon subunit</fullName>
    </recommendedName>
</protein>
<evidence type="ECO:0000256" key="4">
    <source>
        <dbReference type="ARBA" id="ARBA00022989"/>
    </source>
</evidence>
<dbReference type="PIRSF" id="PIRSF006170">
    <property type="entry name" value="YfgM"/>
    <property type="match status" value="1"/>
</dbReference>
<feature type="transmembrane region" description="Helical" evidence="9">
    <location>
        <begin position="24"/>
        <end position="42"/>
    </location>
</feature>
<accession>A0A4R2SWY8</accession>
<gene>
    <name evidence="11" type="ORF">EDC44_1199</name>
</gene>
<dbReference type="Proteomes" id="UP000295763">
    <property type="component" value="Unassembled WGS sequence"/>
</dbReference>
<dbReference type="OrthoDB" id="9789675at2"/>
<keyword evidence="4 9" id="KW-1133">Transmembrane helix</keyword>
<dbReference type="AlphaFoldDB" id="A0A4R2SWY8"/>
<evidence type="ECO:0000259" key="10">
    <source>
        <dbReference type="Pfam" id="PF09976"/>
    </source>
</evidence>
<comment type="subcellular location">
    <subcellularLocation>
        <location evidence="1">Cell membrane</location>
        <topology evidence="1">Single-pass type II membrane protein</topology>
    </subcellularLocation>
</comment>
<evidence type="ECO:0000256" key="9">
    <source>
        <dbReference type="SAM" id="Phobius"/>
    </source>
</evidence>
<organism evidence="11 12">
    <name type="scientific">Cricetibacter osteomyelitidis</name>
    <dbReference type="NCBI Taxonomy" id="1521931"/>
    <lineage>
        <taxon>Bacteria</taxon>
        <taxon>Pseudomonadati</taxon>
        <taxon>Pseudomonadota</taxon>
        <taxon>Gammaproteobacteria</taxon>
        <taxon>Pasteurellales</taxon>
        <taxon>Pasteurellaceae</taxon>
        <taxon>Cricetibacter</taxon>
    </lineage>
</organism>
<keyword evidence="5 9" id="KW-0472">Membrane</keyword>
<dbReference type="GO" id="GO:0044877">
    <property type="term" value="F:protein-containing complex binding"/>
    <property type="evidence" value="ECO:0007669"/>
    <property type="project" value="InterPro"/>
</dbReference>
<reference evidence="11 12" key="1">
    <citation type="submission" date="2019-03" db="EMBL/GenBank/DDBJ databases">
        <title>Genomic Encyclopedia of Type Strains, Phase IV (KMG-IV): sequencing the most valuable type-strain genomes for metagenomic binning, comparative biology and taxonomic classification.</title>
        <authorList>
            <person name="Goeker M."/>
        </authorList>
    </citation>
    <scope>NUCLEOTIDE SEQUENCE [LARGE SCALE GENOMIC DNA]</scope>
    <source>
        <strain evidence="11 12">DSM 28404</strain>
    </source>
</reference>
<dbReference type="GO" id="GO:0005886">
    <property type="term" value="C:plasma membrane"/>
    <property type="evidence" value="ECO:0007669"/>
    <property type="project" value="UniProtKB-SubCell"/>
</dbReference>
<dbReference type="InterPro" id="IPR026039">
    <property type="entry name" value="YfgM"/>
</dbReference>
<evidence type="ECO:0000313" key="11">
    <source>
        <dbReference type="EMBL" id="TCP93411.1"/>
    </source>
</evidence>
<dbReference type="Pfam" id="PF09976">
    <property type="entry name" value="TPR_21"/>
    <property type="match status" value="1"/>
</dbReference>
<comment type="similarity">
    <text evidence="7">Belongs to the YfgM family.</text>
</comment>